<dbReference type="Proteomes" id="UP000054324">
    <property type="component" value="Unassembled WGS sequence"/>
</dbReference>
<dbReference type="GeneID" id="20327235"/>
<dbReference type="RefSeq" id="XP_009165283.1">
    <property type="nucleotide sequence ID" value="XM_009167019.1"/>
</dbReference>
<sequence length="99" mass="11508">MIYRRSTLLIRLLKTLRQSVAGFLLLEAHQAQSPSVRQSYAQLEPDLHKVSTIHLFSDTFIRVISQLKASDCATLGRLMFQLSRYLRYRDTCGFVMHYS</sequence>
<evidence type="ECO:0000313" key="2">
    <source>
        <dbReference type="EMBL" id="KER31005.1"/>
    </source>
</evidence>
<dbReference type="AlphaFoldDB" id="A0A075A5U6"/>
<feature type="signal peptide" evidence="1">
    <location>
        <begin position="1"/>
        <end position="22"/>
    </location>
</feature>
<feature type="chain" id="PRO_5001705443" evidence="1">
    <location>
        <begin position="23"/>
        <end position="99"/>
    </location>
</feature>
<protein>
    <submittedName>
        <fullName evidence="2">Uncharacterized protein</fullName>
    </submittedName>
</protein>
<dbReference type="EMBL" id="KL596652">
    <property type="protein sequence ID" value="KER31005.1"/>
    <property type="molecule type" value="Genomic_DNA"/>
</dbReference>
<keyword evidence="1" id="KW-0732">Signal</keyword>
<name>A0A075A5U6_OPIVI</name>
<organism evidence="2 3">
    <name type="scientific">Opisthorchis viverrini</name>
    <name type="common">Southeast Asian liver fluke</name>
    <dbReference type="NCBI Taxonomy" id="6198"/>
    <lineage>
        <taxon>Eukaryota</taxon>
        <taxon>Metazoa</taxon>
        <taxon>Spiralia</taxon>
        <taxon>Lophotrochozoa</taxon>
        <taxon>Platyhelminthes</taxon>
        <taxon>Trematoda</taxon>
        <taxon>Digenea</taxon>
        <taxon>Opisthorchiida</taxon>
        <taxon>Opisthorchiata</taxon>
        <taxon>Opisthorchiidae</taxon>
        <taxon>Opisthorchis</taxon>
    </lineage>
</organism>
<keyword evidence="3" id="KW-1185">Reference proteome</keyword>
<accession>A0A075A5U6</accession>
<gene>
    <name evidence="2" type="ORF">T265_13067</name>
</gene>
<proteinExistence type="predicted"/>
<evidence type="ECO:0000256" key="1">
    <source>
        <dbReference type="SAM" id="SignalP"/>
    </source>
</evidence>
<reference evidence="2 3" key="1">
    <citation type="submission" date="2013-11" db="EMBL/GenBank/DDBJ databases">
        <title>Opisthorchis viverrini - life in the bile duct.</title>
        <authorList>
            <person name="Young N.D."/>
            <person name="Nagarajan N."/>
            <person name="Lin S.J."/>
            <person name="Korhonen P.K."/>
            <person name="Jex A.R."/>
            <person name="Hall R.S."/>
            <person name="Safavi-Hemami H."/>
            <person name="Kaewkong W."/>
            <person name="Bertrand D."/>
            <person name="Gao S."/>
            <person name="Seet Q."/>
            <person name="Wongkham S."/>
            <person name="Teh B.T."/>
            <person name="Wongkham C."/>
            <person name="Intapan P.M."/>
            <person name="Maleewong W."/>
            <person name="Yang X."/>
            <person name="Hu M."/>
            <person name="Wang Z."/>
            <person name="Hofmann A."/>
            <person name="Sternberg P.W."/>
            <person name="Tan P."/>
            <person name="Wang J."/>
            <person name="Gasser R.B."/>
        </authorList>
    </citation>
    <scope>NUCLEOTIDE SEQUENCE [LARGE SCALE GENOMIC DNA]</scope>
</reference>
<dbReference type="CTD" id="20327235"/>
<dbReference type="KEGG" id="ovi:T265_13067"/>
<evidence type="ECO:0000313" key="3">
    <source>
        <dbReference type="Proteomes" id="UP000054324"/>
    </source>
</evidence>